<evidence type="ECO:0000313" key="1">
    <source>
        <dbReference type="EMBL" id="TQF14430.1"/>
    </source>
</evidence>
<evidence type="ECO:0000313" key="2">
    <source>
        <dbReference type="Proteomes" id="UP000315369"/>
    </source>
</evidence>
<dbReference type="Gene3D" id="3.40.50.410">
    <property type="entry name" value="von Willebrand factor, type A domain"/>
    <property type="match status" value="1"/>
</dbReference>
<dbReference type="InterPro" id="IPR036465">
    <property type="entry name" value="vWFA_dom_sf"/>
</dbReference>
<dbReference type="EMBL" id="VIFM01000069">
    <property type="protein sequence ID" value="TQF14430.1"/>
    <property type="molecule type" value="Genomic_DNA"/>
</dbReference>
<dbReference type="PANTHER" id="PTHR47824:SF3">
    <property type="entry name" value="UBIQUITIN-LIKE DOMAIN-CONTAINING PROTEIN"/>
    <property type="match status" value="1"/>
</dbReference>
<dbReference type="RefSeq" id="WP_141643896.1">
    <property type="nucleotide sequence ID" value="NZ_VIFM01000069.1"/>
</dbReference>
<dbReference type="CDD" id="cd00198">
    <property type="entry name" value="vWFA"/>
    <property type="match status" value="1"/>
</dbReference>
<gene>
    <name evidence="1" type="ORF">FJV41_18835</name>
</gene>
<dbReference type="AlphaFoldDB" id="A0A540WZP0"/>
<accession>A0A540WZP0</accession>
<dbReference type="SUPFAM" id="SSF53300">
    <property type="entry name" value="vWA-like"/>
    <property type="match status" value="1"/>
</dbReference>
<reference evidence="1 2" key="1">
    <citation type="submission" date="2019-06" db="EMBL/GenBank/DDBJ databases">
        <authorList>
            <person name="Livingstone P."/>
            <person name="Whitworth D."/>
        </authorList>
    </citation>
    <scope>NUCLEOTIDE SEQUENCE [LARGE SCALE GENOMIC DNA]</scope>
    <source>
        <strain evidence="1 2">AM401</strain>
    </source>
</reference>
<dbReference type="Proteomes" id="UP000315369">
    <property type="component" value="Unassembled WGS sequence"/>
</dbReference>
<comment type="caution">
    <text evidence="1">The sequence shown here is derived from an EMBL/GenBank/DDBJ whole genome shotgun (WGS) entry which is preliminary data.</text>
</comment>
<keyword evidence="2" id="KW-1185">Reference proteome</keyword>
<sequence length="364" mass="40497">MAASVIDNRVEIVFSFDTTGSMYPCLAQVRKKLHGTVSRLMKEIPGIRIGVIAHGDYCDARSTYVTKILDLTDDAKAVVRFVDKVGQTGGGDAPECYELVLREAQSLSWTVGYTRAFVLIGDDVPHAPSDNPKRLDWRKEVDALGRMGVPVYGVQALARRHATPFYKELAEKSGGFHLSLDQFAHVTDMLLAVCYKQSSDARLQAYETEVAKEGRMSRGLNAMFSTMLQRKTSSDYAETDLRAVAPGRFQSLEVDDDMPIKAFVQENGLGFKTGRGFYEFTKTETIQGHKEVVLMDRKTGDFYSGERAREMLGLPPGETVRIRPASLEKYVVFVQSTSANRKLVKGSKFLYEVEDWDGAKSLAA</sequence>
<dbReference type="PANTHER" id="PTHR47824">
    <property type="entry name" value="UBIQUITIN-LIKE DOMAIN-CONTAINING PROTEIN"/>
    <property type="match status" value="1"/>
</dbReference>
<name>A0A540WZP0_9BACT</name>
<dbReference type="OrthoDB" id="1100083at2"/>
<organism evidence="1 2">
    <name type="scientific">Myxococcus llanfairpwllgwyngyllgogerychwyrndrobwllllantysiliogogogochensis</name>
    <dbReference type="NCBI Taxonomy" id="2590453"/>
    <lineage>
        <taxon>Bacteria</taxon>
        <taxon>Pseudomonadati</taxon>
        <taxon>Myxococcota</taxon>
        <taxon>Myxococcia</taxon>
        <taxon>Myxococcales</taxon>
        <taxon>Cystobacterineae</taxon>
        <taxon>Myxococcaceae</taxon>
        <taxon>Myxococcus</taxon>
    </lineage>
</organism>
<protein>
    <submittedName>
        <fullName evidence="1">VWA domain-containing protein</fullName>
    </submittedName>
</protein>
<proteinExistence type="predicted"/>